<keyword evidence="3 8" id="KW-0349">Heme</keyword>
<dbReference type="PROSITE" id="PS00086">
    <property type="entry name" value="CYTOCHROME_P450"/>
    <property type="match status" value="1"/>
</dbReference>
<evidence type="ECO:0000256" key="8">
    <source>
        <dbReference type="PIRSR" id="PIRSR602403-1"/>
    </source>
</evidence>
<evidence type="ECO:0000256" key="7">
    <source>
        <dbReference type="ARBA" id="ARBA00023033"/>
    </source>
</evidence>
<dbReference type="GO" id="GO:0016705">
    <property type="term" value="F:oxidoreductase activity, acting on paired donors, with incorporation or reduction of molecular oxygen"/>
    <property type="evidence" value="ECO:0007669"/>
    <property type="project" value="InterPro"/>
</dbReference>
<dbReference type="PRINTS" id="PR00465">
    <property type="entry name" value="EP450IV"/>
</dbReference>
<dbReference type="InterPro" id="IPR002403">
    <property type="entry name" value="Cyt_P450_E_grp-IV"/>
</dbReference>
<evidence type="ECO:0000256" key="1">
    <source>
        <dbReference type="ARBA" id="ARBA00001971"/>
    </source>
</evidence>
<evidence type="ECO:0000256" key="6">
    <source>
        <dbReference type="ARBA" id="ARBA00023004"/>
    </source>
</evidence>
<dbReference type="SUPFAM" id="SSF48264">
    <property type="entry name" value="Cytochrome P450"/>
    <property type="match status" value="1"/>
</dbReference>
<dbReference type="GO" id="GO:0020037">
    <property type="term" value="F:heme binding"/>
    <property type="evidence" value="ECO:0007669"/>
    <property type="project" value="InterPro"/>
</dbReference>
<evidence type="ECO:0000256" key="4">
    <source>
        <dbReference type="ARBA" id="ARBA00022723"/>
    </source>
</evidence>
<keyword evidence="5 9" id="KW-0560">Oxidoreductase</keyword>
<reference evidence="10" key="1">
    <citation type="submission" date="2023-01" db="EMBL/GenBank/DDBJ databases">
        <authorList>
            <person name="Piombo E."/>
        </authorList>
    </citation>
    <scope>NUCLEOTIDE SEQUENCE</scope>
</reference>
<dbReference type="Pfam" id="PF00067">
    <property type="entry name" value="p450"/>
    <property type="match status" value="1"/>
</dbReference>
<dbReference type="InterPro" id="IPR036396">
    <property type="entry name" value="Cyt_P450_sf"/>
</dbReference>
<keyword evidence="6 8" id="KW-0408">Iron</keyword>
<comment type="similarity">
    <text evidence="2 9">Belongs to the cytochrome P450 family.</text>
</comment>
<organism evidence="10 11">
    <name type="scientific">Clonostachys chloroleuca</name>
    <dbReference type="NCBI Taxonomy" id="1926264"/>
    <lineage>
        <taxon>Eukaryota</taxon>
        <taxon>Fungi</taxon>
        <taxon>Dikarya</taxon>
        <taxon>Ascomycota</taxon>
        <taxon>Pezizomycotina</taxon>
        <taxon>Sordariomycetes</taxon>
        <taxon>Hypocreomycetidae</taxon>
        <taxon>Hypocreales</taxon>
        <taxon>Bionectriaceae</taxon>
        <taxon>Clonostachys</taxon>
    </lineage>
</organism>
<dbReference type="Gene3D" id="1.10.630.10">
    <property type="entry name" value="Cytochrome P450"/>
    <property type="match status" value="1"/>
</dbReference>
<dbReference type="InterPro" id="IPR017972">
    <property type="entry name" value="Cyt_P450_CS"/>
</dbReference>
<accession>A0AA35PSA5</accession>
<comment type="caution">
    <text evidence="10">The sequence shown here is derived from an EMBL/GenBank/DDBJ whole genome shotgun (WGS) entry which is preliminary data.</text>
</comment>
<evidence type="ECO:0000256" key="2">
    <source>
        <dbReference type="ARBA" id="ARBA00010617"/>
    </source>
</evidence>
<dbReference type="PANTHER" id="PTHR24305">
    <property type="entry name" value="CYTOCHROME P450"/>
    <property type="match status" value="1"/>
</dbReference>
<protein>
    <recommendedName>
        <fullName evidence="12">Cytochrome P450</fullName>
    </recommendedName>
</protein>
<keyword evidence="4 8" id="KW-0479">Metal-binding</keyword>
<dbReference type="PANTHER" id="PTHR24305:SF237">
    <property type="entry name" value="CYTOCHROME P450 MONOOXYGENASE ATNE-RELATED"/>
    <property type="match status" value="1"/>
</dbReference>
<sequence length="271" mass="31709">MRDVLQLFKRFPLISPMQYLFLPIYKLLSISKVKVAVQDATQQHIEKRGTLEHADYFDFILPDHEPFPTKRGEQLYIGFVAVQIMLGSYSPMSDWMYSTFVFPTEDKENYDHFVSEIRDNFRSLDEITTKALTTLLYLHAALDPGTAVDGEYIPKGIQVQSSICTYTRHPRYFHEPLKFRPHRWLPSTHPLYDEAFKDENFKGYFPFSLGPRGCVGRRTAYVQAKLAIVKIFWLLDFSRVPGQNSDLERDLLHFGYLEKPGLRVRFTPVQR</sequence>
<keyword evidence="11" id="KW-1185">Reference proteome</keyword>
<evidence type="ECO:0000256" key="9">
    <source>
        <dbReference type="RuleBase" id="RU000461"/>
    </source>
</evidence>
<name>A0AA35PSA5_9HYPO</name>
<evidence type="ECO:0008006" key="12">
    <source>
        <dbReference type="Google" id="ProtNLM"/>
    </source>
</evidence>
<proteinExistence type="inferred from homology"/>
<dbReference type="InterPro" id="IPR050121">
    <property type="entry name" value="Cytochrome_P450_monoxygenase"/>
</dbReference>
<keyword evidence="7 9" id="KW-0503">Monooxygenase</keyword>
<comment type="cofactor">
    <cofactor evidence="1 8">
        <name>heme</name>
        <dbReference type="ChEBI" id="CHEBI:30413"/>
    </cofactor>
</comment>
<dbReference type="GO" id="GO:0004497">
    <property type="term" value="F:monooxygenase activity"/>
    <property type="evidence" value="ECO:0007669"/>
    <property type="project" value="UniProtKB-KW"/>
</dbReference>
<dbReference type="EMBL" id="CABFNP030000122">
    <property type="protein sequence ID" value="CAI6013612.1"/>
    <property type="molecule type" value="Genomic_DNA"/>
</dbReference>
<dbReference type="InterPro" id="IPR001128">
    <property type="entry name" value="Cyt_P450"/>
</dbReference>
<evidence type="ECO:0000256" key="3">
    <source>
        <dbReference type="ARBA" id="ARBA00022617"/>
    </source>
</evidence>
<dbReference type="GO" id="GO:0005506">
    <property type="term" value="F:iron ion binding"/>
    <property type="evidence" value="ECO:0007669"/>
    <property type="project" value="InterPro"/>
</dbReference>
<feature type="non-terminal residue" evidence="10">
    <location>
        <position position="271"/>
    </location>
</feature>
<evidence type="ECO:0000313" key="10">
    <source>
        <dbReference type="EMBL" id="CAI6013612.1"/>
    </source>
</evidence>
<dbReference type="AlphaFoldDB" id="A0AA35PSA5"/>
<dbReference type="Proteomes" id="UP001160390">
    <property type="component" value="Unassembled WGS sequence"/>
</dbReference>
<gene>
    <name evidence="10" type="ORF">CCHLO57077_00019230</name>
</gene>
<evidence type="ECO:0000256" key="5">
    <source>
        <dbReference type="ARBA" id="ARBA00023002"/>
    </source>
</evidence>
<evidence type="ECO:0000313" key="11">
    <source>
        <dbReference type="Proteomes" id="UP001160390"/>
    </source>
</evidence>
<feature type="binding site" description="axial binding residue" evidence="8">
    <location>
        <position position="214"/>
    </location>
    <ligand>
        <name>heme</name>
        <dbReference type="ChEBI" id="CHEBI:30413"/>
    </ligand>
    <ligandPart>
        <name>Fe</name>
        <dbReference type="ChEBI" id="CHEBI:18248"/>
    </ligandPart>
</feature>